<comment type="PTM">
    <text evidence="12">Carboxylation is probably crucial for Mg(2+) binding and, consequently, for the gamma-phosphate positioning of ATP.</text>
</comment>
<keyword evidence="3 12" id="KW-0963">Cytoplasm</keyword>
<keyword evidence="18" id="KW-1185">Reference proteome</keyword>
<evidence type="ECO:0000259" key="15">
    <source>
        <dbReference type="Pfam" id="PF02875"/>
    </source>
</evidence>
<dbReference type="EC" id="6.3.2.-" evidence="12"/>
<dbReference type="InterPro" id="IPR005761">
    <property type="entry name" value="UDP-N-AcMur-Glu-dNH2Pim_ligase"/>
</dbReference>
<evidence type="ECO:0000256" key="3">
    <source>
        <dbReference type="ARBA" id="ARBA00022490"/>
    </source>
</evidence>
<comment type="pathway">
    <text evidence="1 12 13">Cell wall biogenesis; peptidoglycan biosynthesis.</text>
</comment>
<evidence type="ECO:0000259" key="14">
    <source>
        <dbReference type="Pfam" id="PF01225"/>
    </source>
</evidence>
<dbReference type="GO" id="GO:0000287">
    <property type="term" value="F:magnesium ion binding"/>
    <property type="evidence" value="ECO:0007669"/>
    <property type="project" value="UniProtKB-UniRule"/>
</dbReference>
<feature type="domain" description="Mur ligase N-terminal catalytic" evidence="14">
    <location>
        <begin position="24"/>
        <end position="94"/>
    </location>
</feature>
<dbReference type="SUPFAM" id="SSF53244">
    <property type="entry name" value="MurD-like peptide ligases, peptide-binding domain"/>
    <property type="match status" value="1"/>
</dbReference>
<evidence type="ECO:0000256" key="1">
    <source>
        <dbReference type="ARBA" id="ARBA00004752"/>
    </source>
</evidence>
<dbReference type="InterPro" id="IPR018109">
    <property type="entry name" value="Folylpolyglutamate_synth_CS"/>
</dbReference>
<dbReference type="KEGG" id="hfv:R50_2505"/>
<feature type="binding site" evidence="12">
    <location>
        <position position="186"/>
    </location>
    <ligand>
        <name>UDP-N-acetyl-alpha-D-muramoyl-L-alanyl-D-glutamate</name>
        <dbReference type="ChEBI" id="CHEBI:83900"/>
    </ligand>
</feature>
<dbReference type="Gene3D" id="3.40.1190.10">
    <property type="entry name" value="Mur-like, catalytic domain"/>
    <property type="match status" value="1"/>
</dbReference>
<evidence type="ECO:0000256" key="12">
    <source>
        <dbReference type="HAMAP-Rule" id="MF_00208"/>
    </source>
</evidence>
<comment type="cofactor">
    <cofactor evidence="12">
        <name>Mg(2+)</name>
        <dbReference type="ChEBI" id="CHEBI:18420"/>
    </cofactor>
</comment>
<keyword evidence="9 12" id="KW-0573">Peptidoglycan synthesis</keyword>
<comment type="subcellular location">
    <subcellularLocation>
        <location evidence="12 13">Cytoplasm</location>
    </subcellularLocation>
</comment>
<evidence type="ECO:0000313" key="18">
    <source>
        <dbReference type="Proteomes" id="UP000503399"/>
    </source>
</evidence>
<gene>
    <name evidence="12 17" type="primary">murE</name>
    <name evidence="17" type="ORF">R50_2505</name>
</gene>
<dbReference type="Gene3D" id="3.40.1390.10">
    <property type="entry name" value="MurE/MurF, N-terminal domain"/>
    <property type="match status" value="1"/>
</dbReference>
<dbReference type="InterPro" id="IPR004101">
    <property type="entry name" value="Mur_ligase_C"/>
</dbReference>
<dbReference type="InterPro" id="IPR013221">
    <property type="entry name" value="Mur_ligase_cen"/>
</dbReference>
<dbReference type="InterPro" id="IPR000713">
    <property type="entry name" value="Mur_ligase_N"/>
</dbReference>
<evidence type="ECO:0000256" key="5">
    <source>
        <dbReference type="ARBA" id="ARBA00022618"/>
    </source>
</evidence>
<dbReference type="NCBIfam" id="TIGR01085">
    <property type="entry name" value="murE"/>
    <property type="match status" value="1"/>
</dbReference>
<feature type="binding site" evidence="12">
    <location>
        <position position="184"/>
    </location>
    <ligand>
        <name>UDP-N-acetyl-alpha-D-muramoyl-L-alanyl-D-glutamate</name>
        <dbReference type="ChEBI" id="CHEBI:83900"/>
    </ligand>
</feature>
<keyword evidence="7 12" id="KW-0067">ATP-binding</keyword>
<dbReference type="Pfam" id="PF01225">
    <property type="entry name" value="Mur_ligase"/>
    <property type="match status" value="1"/>
</dbReference>
<dbReference type="GO" id="GO:0005524">
    <property type="term" value="F:ATP binding"/>
    <property type="evidence" value="ECO:0007669"/>
    <property type="project" value="UniProtKB-UniRule"/>
</dbReference>
<dbReference type="InterPro" id="IPR036565">
    <property type="entry name" value="Mur-like_cat_sf"/>
</dbReference>
<evidence type="ECO:0000256" key="11">
    <source>
        <dbReference type="ARBA" id="ARBA00023316"/>
    </source>
</evidence>
<dbReference type="AlphaFoldDB" id="A0A6F8ZJU0"/>
<accession>A0A6F8ZJU0</accession>
<feature type="binding site" evidence="12">
    <location>
        <position position="178"/>
    </location>
    <ligand>
        <name>UDP-N-acetyl-alpha-D-muramoyl-L-alanyl-D-glutamate</name>
        <dbReference type="ChEBI" id="CHEBI:83900"/>
    </ligand>
</feature>
<dbReference type="GO" id="GO:0005737">
    <property type="term" value="C:cytoplasm"/>
    <property type="evidence" value="ECO:0007669"/>
    <property type="project" value="UniProtKB-SubCell"/>
</dbReference>
<dbReference type="GO" id="GO:0009252">
    <property type="term" value="P:peptidoglycan biosynthetic process"/>
    <property type="evidence" value="ECO:0007669"/>
    <property type="project" value="UniProtKB-UniRule"/>
</dbReference>
<dbReference type="SUPFAM" id="SSF63418">
    <property type="entry name" value="MurE/MurF N-terminal domain"/>
    <property type="match status" value="1"/>
</dbReference>
<dbReference type="GO" id="GO:0008360">
    <property type="term" value="P:regulation of cell shape"/>
    <property type="evidence" value="ECO:0007669"/>
    <property type="project" value="UniProtKB-KW"/>
</dbReference>
<keyword evidence="10 12" id="KW-0131">Cell cycle</keyword>
<keyword evidence="12" id="KW-0460">Magnesium</keyword>
<dbReference type="Pfam" id="PF08245">
    <property type="entry name" value="Mur_ligase_M"/>
    <property type="match status" value="1"/>
</dbReference>
<dbReference type="Pfam" id="PF02875">
    <property type="entry name" value="Mur_ligase_C"/>
    <property type="match status" value="1"/>
</dbReference>
<evidence type="ECO:0000256" key="8">
    <source>
        <dbReference type="ARBA" id="ARBA00022960"/>
    </source>
</evidence>
<dbReference type="PROSITE" id="PS01011">
    <property type="entry name" value="FOLYLPOLYGLU_SYNT_1"/>
    <property type="match status" value="1"/>
</dbReference>
<comment type="similarity">
    <text evidence="2 12">Belongs to the MurCDEF family. MurE subfamily.</text>
</comment>
<feature type="domain" description="Mur ligase C-terminal" evidence="15">
    <location>
        <begin position="331"/>
        <end position="457"/>
    </location>
</feature>
<dbReference type="HAMAP" id="MF_00208">
    <property type="entry name" value="MurE"/>
    <property type="match status" value="1"/>
</dbReference>
<dbReference type="NCBIfam" id="NF001126">
    <property type="entry name" value="PRK00139.1-4"/>
    <property type="match status" value="1"/>
</dbReference>
<organism evidence="17 18">
    <name type="scientific">Candidatus Hydrogenisulfobacillus filiaventi</name>
    <dbReference type="NCBI Taxonomy" id="2707344"/>
    <lineage>
        <taxon>Bacteria</taxon>
        <taxon>Bacillati</taxon>
        <taxon>Bacillota</taxon>
        <taxon>Clostridia</taxon>
        <taxon>Eubacteriales</taxon>
        <taxon>Clostridiales Family XVII. Incertae Sedis</taxon>
        <taxon>Candidatus Hydrogenisulfobacillus</taxon>
    </lineage>
</organism>
<evidence type="ECO:0000256" key="4">
    <source>
        <dbReference type="ARBA" id="ARBA00022598"/>
    </source>
</evidence>
<keyword evidence="6 12" id="KW-0547">Nucleotide-binding</keyword>
<name>A0A6F8ZJU0_9FIRM</name>
<dbReference type="Proteomes" id="UP000503399">
    <property type="component" value="Chromosome"/>
</dbReference>
<evidence type="ECO:0000256" key="10">
    <source>
        <dbReference type="ARBA" id="ARBA00023306"/>
    </source>
</evidence>
<feature type="domain" description="Mur ligase central" evidence="16">
    <location>
        <begin position="107"/>
        <end position="309"/>
    </location>
</feature>
<dbReference type="SUPFAM" id="SSF53623">
    <property type="entry name" value="MurD-like peptide ligases, catalytic domain"/>
    <property type="match status" value="1"/>
</dbReference>
<evidence type="ECO:0000256" key="2">
    <source>
        <dbReference type="ARBA" id="ARBA00005898"/>
    </source>
</evidence>
<evidence type="ECO:0000259" key="16">
    <source>
        <dbReference type="Pfam" id="PF08245"/>
    </source>
</evidence>
<dbReference type="EMBL" id="LR778114">
    <property type="protein sequence ID" value="CAB1129997.1"/>
    <property type="molecule type" value="Genomic_DNA"/>
</dbReference>
<dbReference type="GO" id="GO:0004326">
    <property type="term" value="F:tetrahydrofolylpolyglutamate synthase activity"/>
    <property type="evidence" value="ECO:0007669"/>
    <property type="project" value="InterPro"/>
</dbReference>
<evidence type="ECO:0000256" key="13">
    <source>
        <dbReference type="RuleBase" id="RU004135"/>
    </source>
</evidence>
<sequence length="499" mass="53418">MPWIVHGGDLLYKDDRGWHLSPAVQGVTLDSREVRPGYIFVAVKGAHHDGHAYVGEAVRAGAVAVVGETPVAAPVPFIRVPSARRALAELAAAWWGHPARSLTVVGVTGTNGKTSVVYWLTQVLREAGIRTGMVSSVAVETGRRTLAARLTTPESPDLQRYLAEMRDSGLTHAVIEVSSHGIVQERIGEIGFHLAILTNVTREHLDFHLTMENYMLAKARLFERLVPEARGAVINADDASASVMRSHAAAGPVVGYGLDAGEVRARALRLEAWSSRFVVEGLGDRGLPARLPHPGRYNVYNALAVAAAAVRLGVEPRRAVETLARLGPVPGRMQIARSPDGVLVVVDYAHTPDGLGQALAAVRRFAPGDIWTVFGARGGRDRGKRPEMGRVAARWARHVLLTTDSPNDEDPAVIAAEIAAGIPGEVDSRFIADRAEAIRVAVEEARPGDIVLITGRGPERTQTFHGRAVPMVDADAVQAALARRGAALPAEPGREECRS</sequence>
<comment type="caution">
    <text evidence="12">Lacks conserved residue(s) required for the propagation of feature annotation.</text>
</comment>
<evidence type="ECO:0000313" key="17">
    <source>
        <dbReference type="EMBL" id="CAB1129997.1"/>
    </source>
</evidence>
<dbReference type="GO" id="GO:0051301">
    <property type="term" value="P:cell division"/>
    <property type="evidence" value="ECO:0007669"/>
    <property type="project" value="UniProtKB-KW"/>
</dbReference>
<proteinExistence type="inferred from homology"/>
<feature type="binding site" evidence="12">
    <location>
        <begin position="109"/>
        <end position="115"/>
    </location>
    <ligand>
        <name>ATP</name>
        <dbReference type="ChEBI" id="CHEBI:30616"/>
    </ligand>
</feature>
<evidence type="ECO:0000256" key="7">
    <source>
        <dbReference type="ARBA" id="ARBA00022840"/>
    </source>
</evidence>
<keyword evidence="8 12" id="KW-0133">Cell shape</keyword>
<dbReference type="GO" id="GO:0071555">
    <property type="term" value="P:cell wall organization"/>
    <property type="evidence" value="ECO:0007669"/>
    <property type="project" value="UniProtKB-KW"/>
</dbReference>
<feature type="binding site" evidence="12">
    <location>
        <begin position="151"/>
        <end position="152"/>
    </location>
    <ligand>
        <name>UDP-N-acetyl-alpha-D-muramoyl-L-alanyl-D-glutamate</name>
        <dbReference type="ChEBI" id="CHEBI:83900"/>
    </ligand>
</feature>
<evidence type="ECO:0000256" key="6">
    <source>
        <dbReference type="ARBA" id="ARBA00022741"/>
    </source>
</evidence>
<dbReference type="Gene3D" id="3.90.190.20">
    <property type="entry name" value="Mur ligase, C-terminal domain"/>
    <property type="match status" value="1"/>
</dbReference>
<dbReference type="PANTHER" id="PTHR23135:SF4">
    <property type="entry name" value="UDP-N-ACETYLMURAMOYL-L-ALANYL-D-GLUTAMATE--2,6-DIAMINOPIMELATE LIGASE MURE HOMOLOG, CHLOROPLASTIC"/>
    <property type="match status" value="1"/>
</dbReference>
<reference evidence="17 18" key="1">
    <citation type="submission" date="2020-02" db="EMBL/GenBank/DDBJ databases">
        <authorList>
            <person name="Hogendoorn C."/>
        </authorList>
    </citation>
    <scope>NUCLEOTIDE SEQUENCE [LARGE SCALE GENOMIC DNA]</scope>
    <source>
        <strain evidence="17">R501</strain>
    </source>
</reference>
<feature type="binding site" evidence="12">
    <location>
        <position position="31"/>
    </location>
    <ligand>
        <name>UDP-N-acetyl-alpha-D-muramoyl-L-alanyl-D-glutamate</name>
        <dbReference type="ChEBI" id="CHEBI:83900"/>
    </ligand>
</feature>
<keyword evidence="5 12" id="KW-0132">Cell division</keyword>
<protein>
    <recommendedName>
        <fullName evidence="12">UDP-N-acetylmuramyl-tripeptide synthetase</fullName>
        <ecNumber evidence="12">6.3.2.-</ecNumber>
    </recommendedName>
    <alternativeName>
        <fullName evidence="12">UDP-MurNAc-tripeptide synthetase</fullName>
    </alternativeName>
</protein>
<dbReference type="InterPro" id="IPR036615">
    <property type="entry name" value="Mur_ligase_C_dom_sf"/>
</dbReference>
<keyword evidence="4 12" id="KW-0436">Ligase</keyword>
<dbReference type="InterPro" id="IPR035911">
    <property type="entry name" value="MurE/MurF_N"/>
</dbReference>
<feature type="binding site" evidence="12">
    <location>
        <position position="29"/>
    </location>
    <ligand>
        <name>UDP-N-acetyl-alpha-D-muramoyl-L-alanyl-D-glutamate</name>
        <dbReference type="ChEBI" id="CHEBI:83900"/>
    </ligand>
</feature>
<comment type="function">
    <text evidence="12">Catalyzes the addition of an amino acid to the nucleotide precursor UDP-N-acetylmuramoyl-L-alanyl-D-glutamate (UMAG) in the biosynthesis of bacterial cell-wall peptidoglycan.</text>
</comment>
<dbReference type="PANTHER" id="PTHR23135">
    <property type="entry name" value="MUR LIGASE FAMILY MEMBER"/>
    <property type="match status" value="1"/>
</dbReference>
<dbReference type="UniPathway" id="UPA00219"/>
<feature type="modified residue" description="N6-carboxylysine" evidence="12">
    <location>
        <position position="218"/>
    </location>
</feature>
<keyword evidence="11 12" id="KW-0961">Cell wall biogenesis/degradation</keyword>
<evidence type="ECO:0000256" key="9">
    <source>
        <dbReference type="ARBA" id="ARBA00022984"/>
    </source>
</evidence>